<protein>
    <submittedName>
        <fullName evidence="1">Uncharacterized protein</fullName>
    </submittedName>
</protein>
<name>A0ACB9P0M8_9MYRT</name>
<accession>A0ACB9P0M8</accession>
<evidence type="ECO:0000313" key="1">
    <source>
        <dbReference type="EMBL" id="KAI4342462.1"/>
    </source>
</evidence>
<evidence type="ECO:0000313" key="2">
    <source>
        <dbReference type="Proteomes" id="UP001057402"/>
    </source>
</evidence>
<dbReference type="EMBL" id="CM042886">
    <property type="protein sequence ID" value="KAI4342462.1"/>
    <property type="molecule type" value="Genomic_DNA"/>
</dbReference>
<sequence>MSDPTMDRTFHVAMFPWLAIGHMTPFLHLGNNLAARGHRVSFYLPKKALSLLQDHNSHPDLITFHVFKVPHVDGLPPGTETASDIPISDTSLLVAAMDRTRDQFESSLLETRPDFVFYDVAHWVPMVARPLGIKAICYKVVAASSIAIALVPARKVVPGMLLTEKELAEVPPGYPSRTVVLHGGEARSLQFVSMPFGEGITFYERTTAAMRESDALAIRTCRELEGNFCNYISEQYGKPVFLTGPVLPFPSTSETSEEQWISRLSQFETGSVIFCAFGSQYILEIDQFQELLLGIEATERPFLVSLKPPNGAASVEEAFPPGFGERTKGRGTVTGGWVPQPQILRHKSVGCFVSHCGFGSMWESLMCESQLVLVPHLGDQILNARLLAEELRVAVEVDRTEHGLFSKESMRKAIESVMDPDGEVGKTVRKNHARWRETLTATNFMSDYVDEFVRNLRSILRPHA</sequence>
<dbReference type="Proteomes" id="UP001057402">
    <property type="component" value="Chromosome 7"/>
</dbReference>
<keyword evidence="2" id="KW-1185">Reference proteome</keyword>
<organism evidence="1 2">
    <name type="scientific">Melastoma candidum</name>
    <dbReference type="NCBI Taxonomy" id="119954"/>
    <lineage>
        <taxon>Eukaryota</taxon>
        <taxon>Viridiplantae</taxon>
        <taxon>Streptophyta</taxon>
        <taxon>Embryophyta</taxon>
        <taxon>Tracheophyta</taxon>
        <taxon>Spermatophyta</taxon>
        <taxon>Magnoliopsida</taxon>
        <taxon>eudicotyledons</taxon>
        <taxon>Gunneridae</taxon>
        <taxon>Pentapetalae</taxon>
        <taxon>rosids</taxon>
        <taxon>malvids</taxon>
        <taxon>Myrtales</taxon>
        <taxon>Melastomataceae</taxon>
        <taxon>Melastomatoideae</taxon>
        <taxon>Melastomateae</taxon>
        <taxon>Melastoma</taxon>
    </lineage>
</organism>
<proteinExistence type="predicted"/>
<reference evidence="2" key="1">
    <citation type="journal article" date="2023" name="Front. Plant Sci.">
        <title>Chromosomal-level genome assembly of Melastoma candidum provides insights into trichome evolution.</title>
        <authorList>
            <person name="Zhong Y."/>
            <person name="Wu W."/>
            <person name="Sun C."/>
            <person name="Zou P."/>
            <person name="Liu Y."/>
            <person name="Dai S."/>
            <person name="Zhou R."/>
        </authorList>
    </citation>
    <scope>NUCLEOTIDE SEQUENCE [LARGE SCALE GENOMIC DNA]</scope>
</reference>
<gene>
    <name evidence="1" type="ORF">MLD38_027089</name>
</gene>
<comment type="caution">
    <text evidence="1">The sequence shown here is derived from an EMBL/GenBank/DDBJ whole genome shotgun (WGS) entry which is preliminary data.</text>
</comment>